<evidence type="ECO:0000259" key="2">
    <source>
        <dbReference type="Pfam" id="PF07786"/>
    </source>
</evidence>
<feature type="transmembrane region" description="Helical" evidence="1">
    <location>
        <begin position="179"/>
        <end position="198"/>
    </location>
</feature>
<evidence type="ECO:0000313" key="4">
    <source>
        <dbReference type="Proteomes" id="UP000521868"/>
    </source>
</evidence>
<proteinExistence type="predicted"/>
<accession>A0A7X6I4Y5</accession>
<dbReference type="InterPro" id="IPR012429">
    <property type="entry name" value="HGSNAT_cat"/>
</dbReference>
<protein>
    <submittedName>
        <fullName evidence="3">DUF1624 domain-containing protein</fullName>
    </submittedName>
</protein>
<sequence>MPRQRFDAIDSLRGAAIVWMTAYHFCFDLNWFGWLREDFYRDPFWTWQRTAIVSLFLFCAGLGQAVAWEQRQGWPRFWKRWAQVAGCALLVTAGSWFMFPRSFIYFGVLHGIAAMLVIVRVTAGWGRWLWLAGALAILAKPIAEAAHAQWPGLAFLDAPAWNWLGLVGRKPVTEDYVPLVPWLGVMWWGMASGQWLLARRRAWVEVRLPRAAAPLSWLGRWSLTWYMLHQPVLIGALALVRRAAS</sequence>
<dbReference type="EMBL" id="VTOX01000001">
    <property type="protein sequence ID" value="NKE64615.1"/>
    <property type="molecule type" value="Genomic_DNA"/>
</dbReference>
<dbReference type="Pfam" id="PF07786">
    <property type="entry name" value="HGSNAT_cat"/>
    <property type="match status" value="1"/>
</dbReference>
<feature type="transmembrane region" description="Helical" evidence="1">
    <location>
        <begin position="46"/>
        <end position="68"/>
    </location>
</feature>
<feature type="transmembrane region" description="Helical" evidence="1">
    <location>
        <begin position="80"/>
        <end position="97"/>
    </location>
</feature>
<evidence type="ECO:0000313" key="3">
    <source>
        <dbReference type="EMBL" id="NKE64615.1"/>
    </source>
</evidence>
<feature type="transmembrane region" description="Helical" evidence="1">
    <location>
        <begin position="103"/>
        <end position="121"/>
    </location>
</feature>
<feature type="transmembrane region" description="Helical" evidence="1">
    <location>
        <begin position="128"/>
        <end position="150"/>
    </location>
</feature>
<name>A0A7X6I4Y5_9BURK</name>
<dbReference type="RefSeq" id="WP_168105690.1">
    <property type="nucleotide sequence ID" value="NZ_VTOX01000001.1"/>
</dbReference>
<evidence type="ECO:0000256" key="1">
    <source>
        <dbReference type="SAM" id="Phobius"/>
    </source>
</evidence>
<feature type="domain" description="Heparan-alpha-glucosaminide N-acetyltransferase catalytic" evidence="2">
    <location>
        <begin position="5"/>
        <end position="231"/>
    </location>
</feature>
<reference evidence="3 4" key="1">
    <citation type="journal article" date="2020" name="Nature">
        <title>Bacterial chemolithoautotrophy via manganese oxidation.</title>
        <authorList>
            <person name="Yu H."/>
            <person name="Leadbetter J.R."/>
        </authorList>
    </citation>
    <scope>NUCLEOTIDE SEQUENCE [LARGE SCALE GENOMIC DNA]</scope>
    <source>
        <strain evidence="3 4">RBP-1</strain>
    </source>
</reference>
<dbReference type="AlphaFoldDB" id="A0A7X6I4Y5"/>
<keyword evidence="1" id="KW-0472">Membrane</keyword>
<organism evidence="3 4">
    <name type="scientific">Ramlibacter lithotrophicus</name>
    <dbReference type="NCBI Taxonomy" id="2606681"/>
    <lineage>
        <taxon>Bacteria</taxon>
        <taxon>Pseudomonadati</taxon>
        <taxon>Pseudomonadota</taxon>
        <taxon>Betaproteobacteria</taxon>
        <taxon>Burkholderiales</taxon>
        <taxon>Comamonadaceae</taxon>
        <taxon>Ramlibacter</taxon>
    </lineage>
</organism>
<comment type="caution">
    <text evidence="3">The sequence shown here is derived from an EMBL/GenBank/DDBJ whole genome shotgun (WGS) entry which is preliminary data.</text>
</comment>
<keyword evidence="4" id="KW-1185">Reference proteome</keyword>
<keyword evidence="1" id="KW-1133">Transmembrane helix</keyword>
<keyword evidence="1" id="KW-0812">Transmembrane</keyword>
<gene>
    <name evidence="3" type="ORF">RAMLITH_02170</name>
</gene>
<feature type="transmembrane region" description="Helical" evidence="1">
    <location>
        <begin position="12"/>
        <end position="34"/>
    </location>
</feature>
<dbReference type="Proteomes" id="UP000521868">
    <property type="component" value="Unassembled WGS sequence"/>
</dbReference>